<protein>
    <recommendedName>
        <fullName evidence="5">Transposase</fullName>
    </recommendedName>
</protein>
<sequence>MSKRYTKEFKQTILELYNHGKNMATVVLTTKA</sequence>
<evidence type="ECO:0000313" key="1">
    <source>
        <dbReference type="EMBL" id="EOI53024.1"/>
    </source>
</evidence>
<keyword evidence="4" id="KW-1185">Reference proteome</keyword>
<dbReference type="AlphaFoldDB" id="R2XDX5"/>
<organism evidence="1 3">
    <name type="scientific">Enterococcus gilvus ATCC BAA-350</name>
    <dbReference type="NCBI Taxonomy" id="1158614"/>
    <lineage>
        <taxon>Bacteria</taxon>
        <taxon>Bacillati</taxon>
        <taxon>Bacillota</taxon>
        <taxon>Bacilli</taxon>
        <taxon>Lactobacillales</taxon>
        <taxon>Enterococcaceae</taxon>
        <taxon>Enterococcus</taxon>
    </lineage>
</organism>
<proteinExistence type="predicted"/>
<evidence type="ECO:0000313" key="4">
    <source>
        <dbReference type="Proteomes" id="UP000014160"/>
    </source>
</evidence>
<accession>R2XDX5</accession>
<evidence type="ECO:0000313" key="2">
    <source>
        <dbReference type="EMBL" id="EOW77608.1"/>
    </source>
</evidence>
<evidence type="ECO:0000313" key="3">
    <source>
        <dbReference type="Proteomes" id="UP000013750"/>
    </source>
</evidence>
<reference evidence="1 3" key="1">
    <citation type="submission" date="2013-02" db="EMBL/GenBank/DDBJ databases">
        <title>The Genome Sequence of Enterococcus gilvus ATCC BAA-350.</title>
        <authorList>
            <consortium name="The Broad Institute Genome Sequencing Platform"/>
            <consortium name="The Broad Institute Genome Sequencing Center for Infectious Disease"/>
            <person name="Earl A.M."/>
            <person name="Gilmore M.S."/>
            <person name="Lebreton F."/>
            <person name="Walker B."/>
            <person name="Young S.K."/>
            <person name="Zeng Q."/>
            <person name="Gargeya S."/>
            <person name="Fitzgerald M."/>
            <person name="Haas B."/>
            <person name="Abouelleil A."/>
            <person name="Alvarado L."/>
            <person name="Arachchi H.M."/>
            <person name="Berlin A.M."/>
            <person name="Chapman S.B."/>
            <person name="Dewar J."/>
            <person name="Goldberg J."/>
            <person name="Griggs A."/>
            <person name="Gujja S."/>
            <person name="Hansen M."/>
            <person name="Howarth C."/>
            <person name="Imamovic A."/>
            <person name="Larimer J."/>
            <person name="McCowan C."/>
            <person name="Murphy C."/>
            <person name="Neiman D."/>
            <person name="Pearson M."/>
            <person name="Priest M."/>
            <person name="Roberts A."/>
            <person name="Saif S."/>
            <person name="Shea T."/>
            <person name="Sisk P."/>
            <person name="Sykes S."/>
            <person name="Wortman J."/>
            <person name="Nusbaum C."/>
            <person name="Birren B."/>
        </authorList>
    </citation>
    <scope>NUCLEOTIDE SEQUENCE [LARGE SCALE GENOMIC DNA]</scope>
    <source>
        <strain evidence="1 3">ATCC BAA-350</strain>
    </source>
</reference>
<dbReference type="EMBL" id="AJDQ01000019">
    <property type="protein sequence ID" value="EOI53024.1"/>
    <property type="molecule type" value="Genomic_DNA"/>
</dbReference>
<dbReference type="HOGENOM" id="CLU_3389317_0_0_9"/>
<reference evidence="2 4" key="2">
    <citation type="submission" date="2013-03" db="EMBL/GenBank/DDBJ databases">
        <title>The Genome Sequence of Enterococcus gilvus ATCC BAA-350 (PacBio/Illumina hybrid assembly).</title>
        <authorList>
            <consortium name="The Broad Institute Genomics Platform"/>
            <consortium name="The Broad Institute Genome Sequencing Center for Infectious Disease"/>
            <person name="Earl A."/>
            <person name="Russ C."/>
            <person name="Gilmore M."/>
            <person name="Surin D."/>
            <person name="Walker B."/>
            <person name="Young S."/>
            <person name="Zeng Q."/>
            <person name="Gargeya S."/>
            <person name="Fitzgerald M."/>
            <person name="Haas B."/>
            <person name="Abouelleil A."/>
            <person name="Allen A.W."/>
            <person name="Alvarado L."/>
            <person name="Arachchi H.M."/>
            <person name="Berlin A.M."/>
            <person name="Chapman S.B."/>
            <person name="Gainer-Dewar J."/>
            <person name="Goldberg J."/>
            <person name="Griggs A."/>
            <person name="Gujja S."/>
            <person name="Hansen M."/>
            <person name="Howarth C."/>
            <person name="Imamovic A."/>
            <person name="Ireland A."/>
            <person name="Larimer J."/>
            <person name="McCowan C."/>
            <person name="Murphy C."/>
            <person name="Pearson M."/>
            <person name="Poon T.W."/>
            <person name="Priest M."/>
            <person name="Roberts A."/>
            <person name="Saif S."/>
            <person name="Shea T."/>
            <person name="Sisk P."/>
            <person name="Sykes S."/>
            <person name="Wortman J."/>
            <person name="Nusbaum C."/>
            <person name="Birren B."/>
        </authorList>
    </citation>
    <scope>NUCLEOTIDE SEQUENCE [LARGE SCALE GENOMIC DNA]</scope>
    <source>
        <strain evidence="2 4">ATCC BAA-350</strain>
    </source>
</reference>
<gene>
    <name evidence="2" type="ORF">I592_04128</name>
    <name evidence="1" type="ORF">UKC_04043</name>
</gene>
<dbReference type="Proteomes" id="UP000014160">
    <property type="component" value="Unassembled WGS sequence"/>
</dbReference>
<name>R2XDX5_9ENTE</name>
<dbReference type="EMBL" id="ASWH01000004">
    <property type="protein sequence ID" value="EOW77608.1"/>
    <property type="molecule type" value="Genomic_DNA"/>
</dbReference>
<dbReference type="Proteomes" id="UP000013750">
    <property type="component" value="Unassembled WGS sequence"/>
</dbReference>
<evidence type="ECO:0008006" key="5">
    <source>
        <dbReference type="Google" id="ProtNLM"/>
    </source>
</evidence>
<comment type="caution">
    <text evidence="1">The sequence shown here is derived from an EMBL/GenBank/DDBJ whole genome shotgun (WGS) entry which is preliminary data.</text>
</comment>